<organism evidence="2 3">
    <name type="scientific">Acaulospora morrowiae</name>
    <dbReference type="NCBI Taxonomy" id="94023"/>
    <lineage>
        <taxon>Eukaryota</taxon>
        <taxon>Fungi</taxon>
        <taxon>Fungi incertae sedis</taxon>
        <taxon>Mucoromycota</taxon>
        <taxon>Glomeromycotina</taxon>
        <taxon>Glomeromycetes</taxon>
        <taxon>Diversisporales</taxon>
        <taxon>Acaulosporaceae</taxon>
        <taxon>Acaulospora</taxon>
    </lineage>
</organism>
<sequence>MDEQYNDRESDARTLTDEEDVRMNLNQINEETITELTKQMQELAANYAKLTTTMMSQAGPRMRNRVDIHDVTCFKCGKKDDVIDPDEELMKQLQYEEEQIEDTKGYFTNEETLNNIDKEVPGLAVYLVQVEELPITTEESEITLKEQFDK</sequence>
<gene>
    <name evidence="2" type="ORF">AMORRO_LOCUS2740</name>
</gene>
<evidence type="ECO:0000313" key="3">
    <source>
        <dbReference type="Proteomes" id="UP000789342"/>
    </source>
</evidence>
<name>A0A9N8WHU5_9GLOM</name>
<dbReference type="Proteomes" id="UP000789342">
    <property type="component" value="Unassembled WGS sequence"/>
</dbReference>
<proteinExistence type="predicted"/>
<evidence type="ECO:0000256" key="1">
    <source>
        <dbReference type="SAM" id="Coils"/>
    </source>
</evidence>
<dbReference type="AlphaFoldDB" id="A0A9N8WHU5"/>
<reference evidence="2" key="1">
    <citation type="submission" date="2021-06" db="EMBL/GenBank/DDBJ databases">
        <authorList>
            <person name="Kallberg Y."/>
            <person name="Tangrot J."/>
            <person name="Rosling A."/>
        </authorList>
    </citation>
    <scope>NUCLEOTIDE SEQUENCE</scope>
    <source>
        <strain evidence="2">CL551</strain>
    </source>
</reference>
<accession>A0A9N8WHU5</accession>
<dbReference type="EMBL" id="CAJVPV010001213">
    <property type="protein sequence ID" value="CAG8490159.1"/>
    <property type="molecule type" value="Genomic_DNA"/>
</dbReference>
<protein>
    <submittedName>
        <fullName evidence="2">17020_t:CDS:1</fullName>
    </submittedName>
</protein>
<evidence type="ECO:0000313" key="2">
    <source>
        <dbReference type="EMBL" id="CAG8490159.1"/>
    </source>
</evidence>
<keyword evidence="3" id="KW-1185">Reference proteome</keyword>
<feature type="coiled-coil region" evidence="1">
    <location>
        <begin position="26"/>
        <end position="53"/>
    </location>
</feature>
<comment type="caution">
    <text evidence="2">The sequence shown here is derived from an EMBL/GenBank/DDBJ whole genome shotgun (WGS) entry which is preliminary data.</text>
</comment>
<keyword evidence="1" id="KW-0175">Coiled coil</keyword>